<gene>
    <name evidence="1" type="ORF">HPB50_021939</name>
</gene>
<organism evidence="1 2">
    <name type="scientific">Hyalomma asiaticum</name>
    <name type="common">Tick</name>
    <dbReference type="NCBI Taxonomy" id="266040"/>
    <lineage>
        <taxon>Eukaryota</taxon>
        <taxon>Metazoa</taxon>
        <taxon>Ecdysozoa</taxon>
        <taxon>Arthropoda</taxon>
        <taxon>Chelicerata</taxon>
        <taxon>Arachnida</taxon>
        <taxon>Acari</taxon>
        <taxon>Parasitiformes</taxon>
        <taxon>Ixodida</taxon>
        <taxon>Ixodoidea</taxon>
        <taxon>Ixodidae</taxon>
        <taxon>Hyalomminae</taxon>
        <taxon>Hyalomma</taxon>
    </lineage>
</organism>
<evidence type="ECO:0000313" key="1">
    <source>
        <dbReference type="EMBL" id="KAH6934219.1"/>
    </source>
</evidence>
<keyword evidence="2" id="KW-1185">Reference proteome</keyword>
<name>A0ACB7SKA2_HYAAI</name>
<protein>
    <submittedName>
        <fullName evidence="1">Uncharacterized protein</fullName>
    </submittedName>
</protein>
<evidence type="ECO:0000313" key="2">
    <source>
        <dbReference type="Proteomes" id="UP000821845"/>
    </source>
</evidence>
<accession>A0ACB7SKA2</accession>
<reference evidence="1" key="1">
    <citation type="submission" date="2020-05" db="EMBL/GenBank/DDBJ databases">
        <title>Large-scale comparative analyses of tick genomes elucidate their genetic diversity and vector capacities.</title>
        <authorList>
            <person name="Jia N."/>
            <person name="Wang J."/>
            <person name="Shi W."/>
            <person name="Du L."/>
            <person name="Sun Y."/>
            <person name="Zhan W."/>
            <person name="Jiang J."/>
            <person name="Wang Q."/>
            <person name="Zhang B."/>
            <person name="Ji P."/>
            <person name="Sakyi L.B."/>
            <person name="Cui X."/>
            <person name="Yuan T."/>
            <person name="Jiang B."/>
            <person name="Yang W."/>
            <person name="Lam T.T.-Y."/>
            <person name="Chang Q."/>
            <person name="Ding S."/>
            <person name="Wang X."/>
            <person name="Zhu J."/>
            <person name="Ruan X."/>
            <person name="Zhao L."/>
            <person name="Wei J."/>
            <person name="Que T."/>
            <person name="Du C."/>
            <person name="Cheng J."/>
            <person name="Dai P."/>
            <person name="Han X."/>
            <person name="Huang E."/>
            <person name="Gao Y."/>
            <person name="Liu J."/>
            <person name="Shao H."/>
            <person name="Ye R."/>
            <person name="Li L."/>
            <person name="Wei W."/>
            <person name="Wang X."/>
            <person name="Wang C."/>
            <person name="Yang T."/>
            <person name="Huo Q."/>
            <person name="Li W."/>
            <person name="Guo W."/>
            <person name="Chen H."/>
            <person name="Zhou L."/>
            <person name="Ni X."/>
            <person name="Tian J."/>
            <person name="Zhou Y."/>
            <person name="Sheng Y."/>
            <person name="Liu T."/>
            <person name="Pan Y."/>
            <person name="Xia L."/>
            <person name="Li J."/>
            <person name="Zhao F."/>
            <person name="Cao W."/>
        </authorList>
    </citation>
    <scope>NUCLEOTIDE SEQUENCE</scope>
    <source>
        <strain evidence="1">Hyas-2018</strain>
    </source>
</reference>
<dbReference type="Proteomes" id="UP000821845">
    <property type="component" value="Chromosome 4"/>
</dbReference>
<proteinExistence type="predicted"/>
<sequence length="147" mass="16593">MSCFIQVSEDESEEPIELPCEDDGTLLLTTLSAQFPATCGLKYRNPESGTMRGVRLVDGRFHPPDNGWGNVVYYCVFPKGETTCRHRRLRRCFSIRALRARNTSSILRPNAPQQSRHSAQSFPRRRFRDTRAARMPACLGASECGPT</sequence>
<comment type="caution">
    <text evidence="1">The sequence shown here is derived from an EMBL/GenBank/DDBJ whole genome shotgun (WGS) entry which is preliminary data.</text>
</comment>
<dbReference type="EMBL" id="CM023484">
    <property type="protein sequence ID" value="KAH6934219.1"/>
    <property type="molecule type" value="Genomic_DNA"/>
</dbReference>